<evidence type="ECO:0000313" key="2">
    <source>
        <dbReference type="Proteomes" id="UP000788993"/>
    </source>
</evidence>
<protein>
    <submittedName>
        <fullName evidence="1">Uncharacterized protein</fullName>
    </submittedName>
</protein>
<reference evidence="1" key="2">
    <citation type="submission" date="2021-01" db="EMBL/GenBank/DDBJ databases">
        <authorList>
            <person name="Schikora-Tamarit M.A."/>
        </authorList>
    </citation>
    <scope>NUCLEOTIDE SEQUENCE</scope>
    <source>
        <strain evidence="1">NCAIM Y.01608</strain>
    </source>
</reference>
<name>A0A9P8P9V9_9ASCO</name>
<proteinExistence type="predicted"/>
<evidence type="ECO:0000313" key="1">
    <source>
        <dbReference type="EMBL" id="KAH3667584.1"/>
    </source>
</evidence>
<gene>
    <name evidence="1" type="ORF">OGATHE_003107</name>
</gene>
<keyword evidence="2" id="KW-1185">Reference proteome</keyword>
<dbReference type="EMBL" id="JAEUBD010001062">
    <property type="protein sequence ID" value="KAH3667584.1"/>
    <property type="molecule type" value="Genomic_DNA"/>
</dbReference>
<accession>A0A9P8P9V9</accession>
<sequence length="100" mass="10432">MSTEGDCSLVLVSSKLMAPNPPRLPTLSLPVLVPFLGSNDSPPRSPRRSAMASFEVGAGAELLEGAGEGSSSKSIRLNPAPEILTFEALAMSPSFKRSAF</sequence>
<dbReference type="Proteomes" id="UP000788993">
    <property type="component" value="Unassembled WGS sequence"/>
</dbReference>
<reference evidence="1" key="1">
    <citation type="journal article" date="2021" name="Open Biol.">
        <title>Shared evolutionary footprints suggest mitochondrial oxidative damage underlies multiple complex I losses in fungi.</title>
        <authorList>
            <person name="Schikora-Tamarit M.A."/>
            <person name="Marcet-Houben M."/>
            <person name="Nosek J."/>
            <person name="Gabaldon T."/>
        </authorList>
    </citation>
    <scope>NUCLEOTIDE SEQUENCE</scope>
    <source>
        <strain evidence="1">NCAIM Y.01608</strain>
    </source>
</reference>
<organism evidence="1 2">
    <name type="scientific">Ogataea polymorpha</name>
    <dbReference type="NCBI Taxonomy" id="460523"/>
    <lineage>
        <taxon>Eukaryota</taxon>
        <taxon>Fungi</taxon>
        <taxon>Dikarya</taxon>
        <taxon>Ascomycota</taxon>
        <taxon>Saccharomycotina</taxon>
        <taxon>Pichiomycetes</taxon>
        <taxon>Pichiales</taxon>
        <taxon>Pichiaceae</taxon>
        <taxon>Ogataea</taxon>
    </lineage>
</organism>
<dbReference type="AlphaFoldDB" id="A0A9P8P9V9"/>
<comment type="caution">
    <text evidence="1">The sequence shown here is derived from an EMBL/GenBank/DDBJ whole genome shotgun (WGS) entry which is preliminary data.</text>
</comment>